<dbReference type="Pfam" id="PF06585">
    <property type="entry name" value="JHBP"/>
    <property type="match status" value="1"/>
</dbReference>
<dbReference type="EMBL" id="JARGDH010000005">
    <property type="protein sequence ID" value="KAL0268923.1"/>
    <property type="molecule type" value="Genomic_DNA"/>
</dbReference>
<dbReference type="PANTHER" id="PTHR11008:SF41">
    <property type="entry name" value="RE70318P"/>
    <property type="match status" value="1"/>
</dbReference>
<dbReference type="GO" id="GO:0007623">
    <property type="term" value="P:circadian rhythm"/>
    <property type="evidence" value="ECO:0007669"/>
    <property type="project" value="UniProtKB-ARBA"/>
</dbReference>
<feature type="chain" id="PRO_5043464014" evidence="4">
    <location>
        <begin position="22"/>
        <end position="250"/>
    </location>
</feature>
<dbReference type="AlphaFoldDB" id="A0AAW2HHE2"/>
<name>A0AAW2HHE2_9NEOP</name>
<evidence type="ECO:0000256" key="3">
    <source>
        <dbReference type="ARBA" id="ARBA00060902"/>
    </source>
</evidence>
<organism evidence="5">
    <name type="scientific">Menopon gallinae</name>
    <name type="common">poultry shaft louse</name>
    <dbReference type="NCBI Taxonomy" id="328185"/>
    <lineage>
        <taxon>Eukaryota</taxon>
        <taxon>Metazoa</taxon>
        <taxon>Ecdysozoa</taxon>
        <taxon>Arthropoda</taxon>
        <taxon>Hexapoda</taxon>
        <taxon>Insecta</taxon>
        <taxon>Pterygota</taxon>
        <taxon>Neoptera</taxon>
        <taxon>Paraneoptera</taxon>
        <taxon>Psocodea</taxon>
        <taxon>Troctomorpha</taxon>
        <taxon>Phthiraptera</taxon>
        <taxon>Amblycera</taxon>
        <taxon>Menoponidae</taxon>
        <taxon>Menopon</taxon>
    </lineage>
</organism>
<evidence type="ECO:0000256" key="4">
    <source>
        <dbReference type="SAM" id="SignalP"/>
    </source>
</evidence>
<dbReference type="FunFam" id="3.15.10.30:FF:000001">
    <property type="entry name" value="Takeout-like protein 1"/>
    <property type="match status" value="1"/>
</dbReference>
<protein>
    <submittedName>
        <fullName evidence="5">Uncharacterized protein</fullName>
    </submittedName>
</protein>
<accession>A0AAW2HHE2</accession>
<sequence length="250" mass="27868">MNPFLSFILVSVFAFGSGSEGKTILDLLKLCSLNDPNLNGCVKDAANTLLPHIANGIPDFEIPALDPLYTPMFELIEETEYASIDLKYTELTQIGLSKMIVDDASIDQENGVWTFKMSQPVYTLVGHYKSKGTVLDVTINGEGKFNSTHFDTKVDLTMTVSREKRDGTEYFKLDKFSINYTFGTAMMEYEGLIGDDPNLAASTNKFLNEHSHEILTDLKPALEQAFGDLFRGYLEKLVQHAPVDKLFPAN</sequence>
<dbReference type="InterPro" id="IPR010562">
    <property type="entry name" value="Haemolymph_juvenile_hormone-bd"/>
</dbReference>
<feature type="signal peptide" evidence="4">
    <location>
        <begin position="1"/>
        <end position="21"/>
    </location>
</feature>
<keyword evidence="2" id="KW-0090">Biological rhythms</keyword>
<gene>
    <name evidence="5" type="ORF">PYX00_010700</name>
</gene>
<proteinExistence type="inferred from homology"/>
<dbReference type="InterPro" id="IPR038606">
    <property type="entry name" value="To_sf"/>
</dbReference>
<reference evidence="5" key="1">
    <citation type="journal article" date="2024" name="Gigascience">
        <title>Chromosome-level genome of the poultry shaft louse Menopon gallinae provides insight into the host-switching and adaptive evolution of parasitic lice.</title>
        <authorList>
            <person name="Xu Y."/>
            <person name="Ma L."/>
            <person name="Liu S."/>
            <person name="Liang Y."/>
            <person name="Liu Q."/>
            <person name="He Z."/>
            <person name="Tian L."/>
            <person name="Duan Y."/>
            <person name="Cai W."/>
            <person name="Li H."/>
            <person name="Song F."/>
        </authorList>
    </citation>
    <scope>NUCLEOTIDE SEQUENCE</scope>
    <source>
        <strain evidence="5">Cailab_2023a</strain>
    </source>
</reference>
<keyword evidence="1 4" id="KW-0732">Signal</keyword>
<dbReference type="SMART" id="SM00700">
    <property type="entry name" value="JHBP"/>
    <property type="match status" value="1"/>
</dbReference>
<comment type="caution">
    <text evidence="5">The sequence shown here is derived from an EMBL/GenBank/DDBJ whole genome shotgun (WGS) entry which is preliminary data.</text>
</comment>
<evidence type="ECO:0000256" key="2">
    <source>
        <dbReference type="ARBA" id="ARBA00023108"/>
    </source>
</evidence>
<dbReference type="Gene3D" id="3.15.10.30">
    <property type="entry name" value="Haemolymph juvenile hormone binding protein"/>
    <property type="match status" value="1"/>
</dbReference>
<evidence type="ECO:0000313" key="5">
    <source>
        <dbReference type="EMBL" id="KAL0268923.1"/>
    </source>
</evidence>
<comment type="similarity">
    <text evidence="3">Belongs to the TO family.</text>
</comment>
<evidence type="ECO:0000256" key="1">
    <source>
        <dbReference type="ARBA" id="ARBA00022729"/>
    </source>
</evidence>
<dbReference type="PANTHER" id="PTHR11008">
    <property type="entry name" value="PROTEIN TAKEOUT-LIKE PROTEIN"/>
    <property type="match status" value="1"/>
</dbReference>